<dbReference type="eggNOG" id="KOG0874">
    <property type="taxonomic scope" value="Eukaryota"/>
</dbReference>
<keyword evidence="9" id="KW-1185">Reference proteome</keyword>
<evidence type="ECO:0000256" key="5">
    <source>
        <dbReference type="SAM" id="MobiDB-lite"/>
    </source>
</evidence>
<sequence>MTLPSPLNITAIPPPILTPQPPLFPPITDHWVLLILPIAVYWTVSMVFHYLDTHDLLSKYRLHTPEEVLARNHVSRAEVVRDVILQQVIQTIMGGVTALWEGVEMIGYEQWEVLQLYTRFQTMEQWGLKALTLLGINGVALEEKIARGIVAAGGDQVFLKAIELIGLEGSQDWRWNLVEVFYWYIVPVLRLGVAIFVLDTWQYFLHRAMHESKWLYKTFHSRHHRLYVPYAFGALYNHPFEGLLMDTIGAGLAYKISGLTTRGAMVFFCFSTLKTVDDHCGYALPWDPLQKMFWNNANYHDIHHQTWGIKKNFSQPFLICWDRWLGTQWNGEDVSARYAVQRNRAATIIAAKLGDVTPTEAIETDAATQTVAVEEKIEAKPIHMEEITMSVRSDNINGAIRRMNGLNGVVTSRGPIKINGMTGIHGHINTTVPRSEPTPPPSSDEEDETIDETSTPLRRSTRLRVSRMA</sequence>
<accession>U4L268</accession>
<feature type="region of interest" description="Disordered" evidence="5">
    <location>
        <begin position="428"/>
        <end position="469"/>
    </location>
</feature>
<dbReference type="GO" id="GO:0005506">
    <property type="term" value="F:iron ion binding"/>
    <property type="evidence" value="ECO:0007669"/>
    <property type="project" value="InterPro"/>
</dbReference>
<keyword evidence="3 6" id="KW-1133">Transmembrane helix</keyword>
<dbReference type="Proteomes" id="UP000018144">
    <property type="component" value="Unassembled WGS sequence"/>
</dbReference>
<dbReference type="OMA" id="FFIFWDR"/>
<feature type="compositionally biased region" description="Basic residues" evidence="5">
    <location>
        <begin position="459"/>
        <end position="469"/>
    </location>
</feature>
<comment type="subcellular location">
    <subcellularLocation>
        <location evidence="1">Membrane</location>
    </subcellularLocation>
</comment>
<dbReference type="EMBL" id="HF935446">
    <property type="protein sequence ID" value="CCX09235.1"/>
    <property type="molecule type" value="Genomic_DNA"/>
</dbReference>
<feature type="transmembrane region" description="Helical" evidence="6">
    <location>
        <begin position="181"/>
        <end position="204"/>
    </location>
</feature>
<evidence type="ECO:0000313" key="8">
    <source>
        <dbReference type="EMBL" id="CCX09235.1"/>
    </source>
</evidence>
<dbReference type="GO" id="GO:0008610">
    <property type="term" value="P:lipid biosynthetic process"/>
    <property type="evidence" value="ECO:0007669"/>
    <property type="project" value="InterPro"/>
</dbReference>
<dbReference type="InterPro" id="IPR050307">
    <property type="entry name" value="Sterol_Desaturase_Related"/>
</dbReference>
<protein>
    <submittedName>
        <fullName evidence="8">Similar to Uncharacterized hydroxylase C887.15c acc. no. O94298</fullName>
    </submittedName>
</protein>
<evidence type="ECO:0000256" key="6">
    <source>
        <dbReference type="SAM" id="Phobius"/>
    </source>
</evidence>
<gene>
    <name evidence="8" type="ORF">PCON_08828</name>
</gene>
<dbReference type="AlphaFoldDB" id="U4L268"/>
<evidence type="ECO:0000313" key="9">
    <source>
        <dbReference type="Proteomes" id="UP000018144"/>
    </source>
</evidence>
<evidence type="ECO:0000256" key="4">
    <source>
        <dbReference type="ARBA" id="ARBA00023136"/>
    </source>
</evidence>
<dbReference type="GO" id="GO:0016020">
    <property type="term" value="C:membrane"/>
    <property type="evidence" value="ECO:0007669"/>
    <property type="project" value="UniProtKB-SubCell"/>
</dbReference>
<organism evidence="8 9">
    <name type="scientific">Pyronema omphalodes (strain CBS 100304)</name>
    <name type="common">Pyronema confluens</name>
    <dbReference type="NCBI Taxonomy" id="1076935"/>
    <lineage>
        <taxon>Eukaryota</taxon>
        <taxon>Fungi</taxon>
        <taxon>Dikarya</taxon>
        <taxon>Ascomycota</taxon>
        <taxon>Pezizomycotina</taxon>
        <taxon>Pezizomycetes</taxon>
        <taxon>Pezizales</taxon>
        <taxon>Pyronemataceae</taxon>
        <taxon>Pyronema</taxon>
    </lineage>
</organism>
<dbReference type="Pfam" id="PF04116">
    <property type="entry name" value="FA_hydroxylase"/>
    <property type="match status" value="1"/>
</dbReference>
<name>U4L268_PYROM</name>
<evidence type="ECO:0000256" key="1">
    <source>
        <dbReference type="ARBA" id="ARBA00004370"/>
    </source>
</evidence>
<dbReference type="InterPro" id="IPR006694">
    <property type="entry name" value="Fatty_acid_hydroxylase"/>
</dbReference>
<evidence type="ECO:0000256" key="3">
    <source>
        <dbReference type="ARBA" id="ARBA00022989"/>
    </source>
</evidence>
<keyword evidence="4 6" id="KW-0472">Membrane</keyword>
<dbReference type="OrthoDB" id="408954at2759"/>
<feature type="domain" description="Fatty acid hydroxylase" evidence="7">
    <location>
        <begin position="193"/>
        <end position="327"/>
    </location>
</feature>
<dbReference type="STRING" id="1076935.U4L268"/>
<feature type="transmembrane region" description="Helical" evidence="6">
    <location>
        <begin position="31"/>
        <end position="51"/>
    </location>
</feature>
<reference evidence="8 9" key="1">
    <citation type="journal article" date="2013" name="PLoS Genet.">
        <title>The genome and development-dependent transcriptomes of Pyronema confluens: a window into fungal evolution.</title>
        <authorList>
            <person name="Traeger S."/>
            <person name="Altegoer F."/>
            <person name="Freitag M."/>
            <person name="Gabaldon T."/>
            <person name="Kempken F."/>
            <person name="Kumar A."/>
            <person name="Marcet-Houben M."/>
            <person name="Poggeler S."/>
            <person name="Stajich J.E."/>
            <person name="Nowrousian M."/>
        </authorList>
    </citation>
    <scope>NUCLEOTIDE SEQUENCE [LARGE SCALE GENOMIC DNA]</scope>
    <source>
        <strain evidence="9">CBS 100304</strain>
        <tissue evidence="8">Vegetative mycelium</tissue>
    </source>
</reference>
<evidence type="ECO:0000259" key="7">
    <source>
        <dbReference type="Pfam" id="PF04116"/>
    </source>
</evidence>
<dbReference type="GO" id="GO:0016491">
    <property type="term" value="F:oxidoreductase activity"/>
    <property type="evidence" value="ECO:0007669"/>
    <property type="project" value="InterPro"/>
</dbReference>
<dbReference type="PANTHER" id="PTHR11863">
    <property type="entry name" value="STEROL DESATURASE"/>
    <property type="match status" value="1"/>
</dbReference>
<keyword evidence="2 6" id="KW-0812">Transmembrane</keyword>
<evidence type="ECO:0000256" key="2">
    <source>
        <dbReference type="ARBA" id="ARBA00022692"/>
    </source>
</evidence>
<proteinExistence type="predicted"/>